<keyword evidence="1" id="KW-1133">Transmembrane helix</keyword>
<feature type="transmembrane region" description="Helical" evidence="1">
    <location>
        <begin position="189"/>
        <end position="208"/>
    </location>
</feature>
<feature type="transmembrane region" description="Helical" evidence="1">
    <location>
        <begin position="487"/>
        <end position="507"/>
    </location>
</feature>
<feature type="transmembrane region" description="Helical" evidence="1">
    <location>
        <begin position="130"/>
        <end position="154"/>
    </location>
</feature>
<organism evidence="2 3">
    <name type="scientific">Paraburkholderia solisilvae</name>
    <dbReference type="NCBI Taxonomy" id="624376"/>
    <lineage>
        <taxon>Bacteria</taxon>
        <taxon>Pseudomonadati</taxon>
        <taxon>Pseudomonadota</taxon>
        <taxon>Betaproteobacteria</taxon>
        <taxon>Burkholderiales</taxon>
        <taxon>Burkholderiaceae</taxon>
        <taxon>Paraburkholderia</taxon>
    </lineage>
</organism>
<dbReference type="EMBL" id="CADIKF010000043">
    <property type="protein sequence ID" value="CAB3765816.1"/>
    <property type="molecule type" value="Genomic_DNA"/>
</dbReference>
<feature type="transmembrane region" description="Helical" evidence="1">
    <location>
        <begin position="160"/>
        <end position="177"/>
    </location>
</feature>
<evidence type="ECO:0008006" key="4">
    <source>
        <dbReference type="Google" id="ProtNLM"/>
    </source>
</evidence>
<dbReference type="Proteomes" id="UP000494329">
    <property type="component" value="Unassembled WGS sequence"/>
</dbReference>
<protein>
    <recommendedName>
        <fullName evidence="4">Glycosyltransferase RgtA/B/C/D-like domain-containing protein</fullName>
    </recommendedName>
</protein>
<evidence type="ECO:0000313" key="2">
    <source>
        <dbReference type="EMBL" id="CAB3765816.1"/>
    </source>
</evidence>
<name>A0A6J5EKM6_9BURK</name>
<reference evidence="2 3" key="1">
    <citation type="submission" date="2020-04" db="EMBL/GenBank/DDBJ databases">
        <authorList>
            <person name="De Canck E."/>
        </authorList>
    </citation>
    <scope>NUCLEOTIDE SEQUENCE [LARGE SCALE GENOMIC DNA]</scope>
    <source>
        <strain evidence="2 3">LMG 29739</strain>
    </source>
</reference>
<gene>
    <name evidence="2" type="ORF">LMG29739_04667</name>
</gene>
<accession>A0A6J5EKM6</accession>
<sequence length="518" mass="57201">MKALNSANRSGFSHPQNDKLVVLFATFNIIVCLAGIINILATSSVLTILDDSIGYLYPAAHYMDGQPYVHTNGRGFVFPMFLTILMEIHRSQRTILIAQHALYCITLVCCWIVMVVIFKSIQFKTRVSWVISAILFSTGFALFCFNGSALALAYTVMPEPLYSALLTLVILLIAMHFSTKKSTAKKWTLLSLAFLGAVIPLVKPHFILSAVATPLTVAINSKKTSRKAAFAIAMAGLFLVTPLYLFEKTLQKKYDFAVSTTFGPETLFCNNADIVYRYLNQKQPQTNIPLQLELKKILDAGPGWWVLNGFNGDKCMYGPAAEILSTTFHKTPVAASEFFIQTYIQSALYSPTIVANRIGTQFSYLTSFPLSAKDAPTPINCNIVSEGVKLGSLFATLHDECMRDLGKNTSFRTIDPDVFNALFVILIPLAAVTLFVCMLSRKARAHIPMEIRATFISLFSIYVSTNLLIALVHTFDIERYIAMQAPLMVCLFASSIAVVVSAAQAILNWTPPPLTSRA</sequence>
<feature type="transmembrane region" description="Helical" evidence="1">
    <location>
        <begin position="418"/>
        <end position="441"/>
    </location>
</feature>
<evidence type="ECO:0000256" key="1">
    <source>
        <dbReference type="SAM" id="Phobius"/>
    </source>
</evidence>
<keyword evidence="3" id="KW-1185">Reference proteome</keyword>
<feature type="transmembrane region" description="Helical" evidence="1">
    <location>
        <begin position="20"/>
        <end position="41"/>
    </location>
</feature>
<dbReference type="AlphaFoldDB" id="A0A6J5EKM6"/>
<keyword evidence="1" id="KW-0812">Transmembrane</keyword>
<evidence type="ECO:0000313" key="3">
    <source>
        <dbReference type="Proteomes" id="UP000494329"/>
    </source>
</evidence>
<feature type="transmembrane region" description="Helical" evidence="1">
    <location>
        <begin position="95"/>
        <end position="118"/>
    </location>
</feature>
<proteinExistence type="predicted"/>
<feature type="transmembrane region" description="Helical" evidence="1">
    <location>
        <begin position="228"/>
        <end position="246"/>
    </location>
</feature>
<dbReference type="RefSeq" id="WP_175113625.1">
    <property type="nucleotide sequence ID" value="NZ_CADIKF010000043.1"/>
</dbReference>
<feature type="transmembrane region" description="Helical" evidence="1">
    <location>
        <begin position="453"/>
        <end position="475"/>
    </location>
</feature>
<keyword evidence="1" id="KW-0472">Membrane</keyword>